<dbReference type="InterPro" id="IPR013320">
    <property type="entry name" value="ConA-like_dom_sf"/>
</dbReference>
<keyword evidence="2" id="KW-1015">Disulfide bond</keyword>
<keyword evidence="5" id="KW-1185">Reference proteome</keyword>
<evidence type="ECO:0000313" key="4">
    <source>
        <dbReference type="EMBL" id="CAI8015490.1"/>
    </source>
</evidence>
<comment type="caution">
    <text evidence="4">The sequence shown here is derived from an EMBL/GenBank/DDBJ whole genome shotgun (WGS) entry which is preliminary data.</text>
</comment>
<keyword evidence="1" id="KW-0732">Signal</keyword>
<proteinExistence type="predicted"/>
<dbReference type="AlphaFoldDB" id="A0AA35WIE5"/>
<protein>
    <recommendedName>
        <fullName evidence="3">LamG-like jellyroll fold domain-containing protein</fullName>
    </recommendedName>
</protein>
<evidence type="ECO:0000256" key="1">
    <source>
        <dbReference type="ARBA" id="ARBA00022729"/>
    </source>
</evidence>
<dbReference type="EMBL" id="CASHTH010001452">
    <property type="protein sequence ID" value="CAI8015490.1"/>
    <property type="molecule type" value="Genomic_DNA"/>
</dbReference>
<evidence type="ECO:0000313" key="5">
    <source>
        <dbReference type="Proteomes" id="UP001174909"/>
    </source>
</evidence>
<accession>A0AA35WIE5</accession>
<dbReference type="SMART" id="SM00560">
    <property type="entry name" value="LamGL"/>
    <property type="match status" value="1"/>
</dbReference>
<sequence length="246" mass="26756">MVCFSLIAVHVSTAEIDLETAVGIWLFDEGKGGVATDLSAEGNDGELMKFPEWVKGKFGTALKFDGKASCVSTGQKLLDSLEEFTILTWVQTGKVAANRIGLVGQNDSPEFGFIDPNSVNLWTPTAGGTTNPWKFKHDNGDWHHVGCVATTDYVHVYIDGEYIEKKGGWANHGASAFNVNIGGCGVWDANGNFFPGAMDEVAIFHSALEQEDVQVLMEGFQQYLAVDPEGKLGTTWGHIKSTHHFR</sequence>
<dbReference type="Pfam" id="PF13385">
    <property type="entry name" value="Laminin_G_3"/>
    <property type="match status" value="1"/>
</dbReference>
<feature type="domain" description="LamG-like jellyroll fold" evidence="3">
    <location>
        <begin position="82"/>
        <end position="211"/>
    </location>
</feature>
<reference evidence="4" key="1">
    <citation type="submission" date="2023-03" db="EMBL/GenBank/DDBJ databases">
        <authorList>
            <person name="Steffen K."/>
            <person name="Cardenas P."/>
        </authorList>
    </citation>
    <scope>NUCLEOTIDE SEQUENCE</scope>
</reference>
<organism evidence="4 5">
    <name type="scientific">Geodia barretti</name>
    <name type="common">Barrett's horny sponge</name>
    <dbReference type="NCBI Taxonomy" id="519541"/>
    <lineage>
        <taxon>Eukaryota</taxon>
        <taxon>Metazoa</taxon>
        <taxon>Porifera</taxon>
        <taxon>Demospongiae</taxon>
        <taxon>Heteroscleromorpha</taxon>
        <taxon>Tetractinellida</taxon>
        <taxon>Astrophorina</taxon>
        <taxon>Geodiidae</taxon>
        <taxon>Geodia</taxon>
    </lineage>
</organism>
<evidence type="ECO:0000259" key="3">
    <source>
        <dbReference type="SMART" id="SM00560"/>
    </source>
</evidence>
<evidence type="ECO:0000256" key="2">
    <source>
        <dbReference type="ARBA" id="ARBA00023157"/>
    </source>
</evidence>
<dbReference type="Proteomes" id="UP001174909">
    <property type="component" value="Unassembled WGS sequence"/>
</dbReference>
<dbReference type="InterPro" id="IPR006558">
    <property type="entry name" value="LamG-like"/>
</dbReference>
<dbReference type="SUPFAM" id="SSF49899">
    <property type="entry name" value="Concanavalin A-like lectins/glucanases"/>
    <property type="match status" value="1"/>
</dbReference>
<name>A0AA35WIE5_GEOBA</name>
<gene>
    <name evidence="4" type="ORF">GBAR_LOCUS9591</name>
</gene>
<dbReference type="Gene3D" id="2.60.120.200">
    <property type="match status" value="1"/>
</dbReference>